<dbReference type="PIRSF" id="PIRSF000097">
    <property type="entry name" value="AKR"/>
    <property type="match status" value="1"/>
</dbReference>
<sequence>MGVNERADRTANATEVVLSDGFVVDSVGLGTAPMGVDETAQAVASAVACGYRLIDTGSAYGNEVGVGDGLRHAGLPRADVKVITKLRGADQGGRDTERAVHESLERLGLDYVDLYLIHWPLPAVGKYADSFSTMIRLRDQGLIRSIGTSNFLPEHLERLELETGELPTVNQIEVHPGFSQDAIREWHRAHGIRTMAYSPLGRGTGVLSSPVLSELARRHGVTPAQIVLRWHLEQAVIPLPRSASPERQRENRDVFGFALTAAEVAEITSAFPQMRVGHDPRTHEEF</sequence>
<evidence type="ECO:0000256" key="2">
    <source>
        <dbReference type="ARBA" id="ARBA00022857"/>
    </source>
</evidence>
<evidence type="ECO:0000256" key="3">
    <source>
        <dbReference type="ARBA" id="ARBA00023002"/>
    </source>
</evidence>
<comment type="caution">
    <text evidence="5">The sequence shown here is derived from an EMBL/GenBank/DDBJ whole genome shotgun (WGS) entry which is preliminary data.</text>
</comment>
<evidence type="ECO:0000313" key="6">
    <source>
        <dbReference type="Proteomes" id="UP001165580"/>
    </source>
</evidence>
<name>A0ABT2GAD4_9MICO</name>
<dbReference type="Gene3D" id="3.20.20.100">
    <property type="entry name" value="NADP-dependent oxidoreductase domain"/>
    <property type="match status" value="1"/>
</dbReference>
<dbReference type="PANTHER" id="PTHR43827:SF3">
    <property type="entry name" value="NADP-DEPENDENT OXIDOREDUCTASE DOMAIN-CONTAINING PROTEIN"/>
    <property type="match status" value="1"/>
</dbReference>
<dbReference type="SUPFAM" id="SSF51430">
    <property type="entry name" value="NAD(P)-linked oxidoreductase"/>
    <property type="match status" value="1"/>
</dbReference>
<dbReference type="RefSeq" id="WP_259484707.1">
    <property type="nucleotide sequence ID" value="NZ_JANTEZ010000001.1"/>
</dbReference>
<comment type="similarity">
    <text evidence="1">Belongs to the aldo/keto reductase family.</text>
</comment>
<evidence type="ECO:0000259" key="4">
    <source>
        <dbReference type="Pfam" id="PF00248"/>
    </source>
</evidence>
<keyword evidence="3" id="KW-0560">Oxidoreductase</keyword>
<dbReference type="PRINTS" id="PR00069">
    <property type="entry name" value="ALDKETRDTASE"/>
</dbReference>
<dbReference type="PANTHER" id="PTHR43827">
    <property type="entry name" value="2,5-DIKETO-D-GLUCONIC ACID REDUCTASE"/>
    <property type="match status" value="1"/>
</dbReference>
<gene>
    <name evidence="5" type="ORF">NVV95_01180</name>
</gene>
<evidence type="ECO:0000256" key="1">
    <source>
        <dbReference type="ARBA" id="ARBA00007905"/>
    </source>
</evidence>
<proteinExistence type="inferred from homology"/>
<organism evidence="5 6">
    <name type="scientific">Herbiconiux gentiana</name>
    <dbReference type="NCBI Taxonomy" id="2970912"/>
    <lineage>
        <taxon>Bacteria</taxon>
        <taxon>Bacillati</taxon>
        <taxon>Actinomycetota</taxon>
        <taxon>Actinomycetes</taxon>
        <taxon>Micrococcales</taxon>
        <taxon>Microbacteriaceae</taxon>
        <taxon>Herbiconiux</taxon>
    </lineage>
</organism>
<dbReference type="Pfam" id="PF00248">
    <property type="entry name" value="Aldo_ket_red"/>
    <property type="match status" value="1"/>
</dbReference>
<keyword evidence="6" id="KW-1185">Reference proteome</keyword>
<evidence type="ECO:0000313" key="5">
    <source>
        <dbReference type="EMBL" id="MCS5713156.1"/>
    </source>
</evidence>
<reference evidence="5" key="1">
    <citation type="submission" date="2022-08" db="EMBL/GenBank/DDBJ databases">
        <authorList>
            <person name="Deng Y."/>
            <person name="Han X.-F."/>
            <person name="Zhang Y.-Q."/>
        </authorList>
    </citation>
    <scope>NUCLEOTIDE SEQUENCE</scope>
    <source>
        <strain evidence="5">CPCC 205716</strain>
    </source>
</reference>
<dbReference type="EMBL" id="JANTEZ010000001">
    <property type="protein sequence ID" value="MCS5713156.1"/>
    <property type="molecule type" value="Genomic_DNA"/>
</dbReference>
<dbReference type="PROSITE" id="PS00063">
    <property type="entry name" value="ALDOKETO_REDUCTASE_3"/>
    <property type="match status" value="1"/>
</dbReference>
<dbReference type="Proteomes" id="UP001165580">
    <property type="component" value="Unassembled WGS sequence"/>
</dbReference>
<feature type="domain" description="NADP-dependent oxidoreductase" evidence="4">
    <location>
        <begin position="29"/>
        <end position="269"/>
    </location>
</feature>
<protein>
    <submittedName>
        <fullName evidence="5">Aldo/keto reductase</fullName>
    </submittedName>
</protein>
<keyword evidence="2" id="KW-0521">NADP</keyword>
<dbReference type="InterPro" id="IPR020471">
    <property type="entry name" value="AKR"/>
</dbReference>
<dbReference type="InterPro" id="IPR023210">
    <property type="entry name" value="NADP_OxRdtase_dom"/>
</dbReference>
<dbReference type="InterPro" id="IPR018170">
    <property type="entry name" value="Aldo/ket_reductase_CS"/>
</dbReference>
<dbReference type="InterPro" id="IPR036812">
    <property type="entry name" value="NAD(P)_OxRdtase_dom_sf"/>
</dbReference>
<accession>A0ABT2GAD4</accession>